<keyword evidence="3" id="KW-1185">Reference proteome</keyword>
<dbReference type="OrthoDB" id="10017216at2759"/>
<organism evidence="2 3">
    <name type="scientific">Dreissena polymorpha</name>
    <name type="common">Zebra mussel</name>
    <name type="synonym">Mytilus polymorpha</name>
    <dbReference type="NCBI Taxonomy" id="45954"/>
    <lineage>
        <taxon>Eukaryota</taxon>
        <taxon>Metazoa</taxon>
        <taxon>Spiralia</taxon>
        <taxon>Lophotrochozoa</taxon>
        <taxon>Mollusca</taxon>
        <taxon>Bivalvia</taxon>
        <taxon>Autobranchia</taxon>
        <taxon>Heteroconchia</taxon>
        <taxon>Euheterodonta</taxon>
        <taxon>Imparidentia</taxon>
        <taxon>Neoheterodontei</taxon>
        <taxon>Myida</taxon>
        <taxon>Dreissenoidea</taxon>
        <taxon>Dreissenidae</taxon>
        <taxon>Dreissena</taxon>
    </lineage>
</organism>
<feature type="region of interest" description="Disordered" evidence="1">
    <location>
        <begin position="148"/>
        <end position="168"/>
    </location>
</feature>
<reference evidence="2" key="1">
    <citation type="journal article" date="2019" name="bioRxiv">
        <title>The Genome of the Zebra Mussel, Dreissena polymorpha: A Resource for Invasive Species Research.</title>
        <authorList>
            <person name="McCartney M.A."/>
            <person name="Auch B."/>
            <person name="Kono T."/>
            <person name="Mallez S."/>
            <person name="Zhang Y."/>
            <person name="Obille A."/>
            <person name="Becker A."/>
            <person name="Abrahante J.E."/>
            <person name="Garbe J."/>
            <person name="Badalamenti J.P."/>
            <person name="Herman A."/>
            <person name="Mangelson H."/>
            <person name="Liachko I."/>
            <person name="Sullivan S."/>
            <person name="Sone E.D."/>
            <person name="Koren S."/>
            <person name="Silverstein K.A.T."/>
            <person name="Beckman K.B."/>
            <person name="Gohl D.M."/>
        </authorList>
    </citation>
    <scope>NUCLEOTIDE SEQUENCE</scope>
    <source>
        <strain evidence="2">Duluth1</strain>
        <tissue evidence="2">Whole animal</tissue>
    </source>
</reference>
<protein>
    <recommendedName>
        <fullName evidence="4">Receptor-binding cancer antigen expressed on SiSo cells</fullName>
    </recommendedName>
</protein>
<dbReference type="InterPro" id="IPR017025">
    <property type="entry name" value="Cancer-assoc_antigen_RCAS1"/>
</dbReference>
<evidence type="ECO:0000313" key="2">
    <source>
        <dbReference type="EMBL" id="KAH3748578.1"/>
    </source>
</evidence>
<evidence type="ECO:0000313" key="3">
    <source>
        <dbReference type="Proteomes" id="UP000828390"/>
    </source>
</evidence>
<dbReference type="AlphaFoldDB" id="A0A9D4DGM4"/>
<feature type="compositionally biased region" description="Basic and acidic residues" evidence="1">
    <location>
        <begin position="184"/>
        <end position="203"/>
    </location>
</feature>
<dbReference type="PANTHER" id="PTHR15208:SF2">
    <property type="entry name" value="RECEPTOR-BINDING CANCER ANTIGEN EXPRESSED ON SISO CELLS"/>
    <property type="match status" value="1"/>
</dbReference>
<evidence type="ECO:0000256" key="1">
    <source>
        <dbReference type="SAM" id="MobiDB-lite"/>
    </source>
</evidence>
<evidence type="ECO:0008006" key="4">
    <source>
        <dbReference type="Google" id="ProtNLM"/>
    </source>
</evidence>
<sequence length="217" mass="25600">MKMFKVIWNIIKKIFGVLFLLCTPLKRLWCRRKRRTSDTILPLANHYPLVENLNSNYSPLNGNPGPDLAPWDSWEEQQKVRSVEEYRQRQLLQQQNSQEPEPEPDYFQDMTPKYQKQKKVLIKKKEASYSGSISSKLAVAEDLPVMQTSELGSWEDEQGNAWEEEAVDDSDLAWEADVLVREKKRQERHLQQQRRKQERDQQRHAKPQSHLSAVKLS</sequence>
<reference evidence="2" key="2">
    <citation type="submission" date="2020-11" db="EMBL/GenBank/DDBJ databases">
        <authorList>
            <person name="McCartney M.A."/>
            <person name="Auch B."/>
            <person name="Kono T."/>
            <person name="Mallez S."/>
            <person name="Becker A."/>
            <person name="Gohl D.M."/>
            <person name="Silverstein K.A.T."/>
            <person name="Koren S."/>
            <person name="Bechman K.B."/>
            <person name="Herman A."/>
            <person name="Abrahante J.E."/>
            <person name="Garbe J."/>
        </authorList>
    </citation>
    <scope>NUCLEOTIDE SEQUENCE</scope>
    <source>
        <strain evidence="2">Duluth1</strain>
        <tissue evidence="2">Whole animal</tissue>
    </source>
</reference>
<dbReference type="GO" id="GO:0030141">
    <property type="term" value="C:secretory granule"/>
    <property type="evidence" value="ECO:0007669"/>
    <property type="project" value="TreeGrafter"/>
</dbReference>
<accession>A0A9D4DGM4</accession>
<feature type="region of interest" description="Disordered" evidence="1">
    <location>
        <begin position="184"/>
        <end position="217"/>
    </location>
</feature>
<proteinExistence type="predicted"/>
<name>A0A9D4DGM4_DREPO</name>
<feature type="compositionally biased region" description="Acidic residues" evidence="1">
    <location>
        <begin position="153"/>
        <end position="168"/>
    </location>
</feature>
<dbReference type="PANTHER" id="PTHR15208">
    <property type="entry name" value="RECEPTOR-BINDING CANCER ANTIGEN EXPRESSED ON SISO CELLS CANCER ASSOCIATED SURFACE ANTIGEN RCAS1 ESTROGEN RECEPTOR-BINDING FRAGMENT- ASSOCIATED GENE 9 PROTEIN"/>
    <property type="match status" value="1"/>
</dbReference>
<comment type="caution">
    <text evidence="2">The sequence shown here is derived from an EMBL/GenBank/DDBJ whole genome shotgun (WGS) entry which is preliminary data.</text>
</comment>
<gene>
    <name evidence="2" type="ORF">DPMN_183024</name>
</gene>
<dbReference type="EMBL" id="JAIWYP010000010">
    <property type="protein sequence ID" value="KAH3748578.1"/>
    <property type="molecule type" value="Genomic_DNA"/>
</dbReference>
<dbReference type="Proteomes" id="UP000828390">
    <property type="component" value="Unassembled WGS sequence"/>
</dbReference>